<feature type="domain" description="ABC transporter" evidence="12">
    <location>
        <begin position="32"/>
        <end position="273"/>
    </location>
</feature>
<dbReference type="EMBL" id="CP017244">
    <property type="protein sequence ID" value="APO79688.1"/>
    <property type="molecule type" value="Genomic_DNA"/>
</dbReference>
<evidence type="ECO:0000256" key="10">
    <source>
        <dbReference type="ARBA" id="ARBA00022967"/>
    </source>
</evidence>
<keyword evidence="5" id="KW-1003">Cell membrane</keyword>
<keyword evidence="10" id="KW-1278">Translocase</keyword>
<dbReference type="GO" id="GO:0005886">
    <property type="term" value="C:plasma membrane"/>
    <property type="evidence" value="ECO:0007669"/>
    <property type="project" value="UniProtKB-SubCell"/>
</dbReference>
<keyword evidence="13" id="KW-0378">Hydrolase</keyword>
<evidence type="ECO:0000256" key="3">
    <source>
        <dbReference type="ARBA" id="ARBA00005417"/>
    </source>
</evidence>
<dbReference type="InterPro" id="IPR003439">
    <property type="entry name" value="ABC_transporter-like_ATP-bd"/>
</dbReference>
<evidence type="ECO:0000256" key="5">
    <source>
        <dbReference type="ARBA" id="ARBA00022475"/>
    </source>
</evidence>
<dbReference type="FunFam" id="3.40.50.300:FF:000127">
    <property type="entry name" value="Ribose import ATP-binding protein RbsA"/>
    <property type="match status" value="1"/>
</dbReference>
<dbReference type="GO" id="GO:0016887">
    <property type="term" value="F:ATP hydrolysis activity"/>
    <property type="evidence" value="ECO:0007669"/>
    <property type="project" value="InterPro"/>
</dbReference>
<dbReference type="SUPFAM" id="SSF52540">
    <property type="entry name" value="P-loop containing nucleoside triphosphate hydrolases"/>
    <property type="match status" value="2"/>
</dbReference>
<evidence type="ECO:0000313" key="13">
    <source>
        <dbReference type="EMBL" id="APO79688.1"/>
    </source>
</evidence>
<keyword evidence="7" id="KW-0677">Repeat</keyword>
<keyword evidence="4" id="KW-0813">Transport</keyword>
<dbReference type="Gene3D" id="3.40.50.300">
    <property type="entry name" value="P-loop containing nucleotide triphosphate hydrolases"/>
    <property type="match status" value="2"/>
</dbReference>
<dbReference type="InterPro" id="IPR027417">
    <property type="entry name" value="P-loop_NTPase"/>
</dbReference>
<evidence type="ECO:0000256" key="11">
    <source>
        <dbReference type="ARBA" id="ARBA00023136"/>
    </source>
</evidence>
<evidence type="ECO:0000256" key="7">
    <source>
        <dbReference type="ARBA" id="ARBA00022737"/>
    </source>
</evidence>
<keyword evidence="6" id="KW-0762">Sugar transport</keyword>
<dbReference type="CDD" id="cd03215">
    <property type="entry name" value="ABC_Carb_Monos_II"/>
    <property type="match status" value="1"/>
</dbReference>
<gene>
    <name evidence="13" type="ORF">AM571_PC01958</name>
</gene>
<evidence type="ECO:0000313" key="14">
    <source>
        <dbReference type="Proteomes" id="UP000185109"/>
    </source>
</evidence>
<feature type="domain" description="ABC transporter" evidence="12">
    <location>
        <begin position="283"/>
        <end position="527"/>
    </location>
</feature>
<keyword evidence="9 13" id="KW-0067">ATP-binding</keyword>
<keyword evidence="8" id="KW-0547">Nucleotide-binding</keyword>
<evidence type="ECO:0000259" key="12">
    <source>
        <dbReference type="PROSITE" id="PS50893"/>
    </source>
</evidence>
<keyword evidence="13" id="KW-0614">Plasmid</keyword>
<dbReference type="InterPro" id="IPR050107">
    <property type="entry name" value="ABC_carbohydrate_import_ATPase"/>
</dbReference>
<evidence type="ECO:0000256" key="4">
    <source>
        <dbReference type="ARBA" id="ARBA00022448"/>
    </source>
</evidence>
<evidence type="ECO:0000256" key="6">
    <source>
        <dbReference type="ARBA" id="ARBA00022597"/>
    </source>
</evidence>
<sequence length="527" mass="57172">MGEPEVWRTIQMTFAGGSPATTPAAAKSEYVLEMRGISKSFPGVRALDGMNLRVRPGSVHVLVGENGAGKSTLMKILSGIYTIDEGEIFFQGEKLDHQNAAAALDRGISMIHQELSPVLDMTIAENIFLGREPTVGKTGVFASFVDFNQMNSDTQKLLDRLGLKYSAHARMRDLSIAAMQLIEIVKAISRDASLVIMDEPTSAISDTEVAMLFQQIADLKSNGVAIIYITHKMDEIFQIADDITVMRDGEFIATGPSTDYTEAKLISQMVGRTISSIFPKDDVPIGDVVLSLENVSRAGVFEDVNLTVRAGEIVGLAGLIGAGRTEVARVIFGLDKCDAGTIRLNCTPIKICSPTDAIRHGIAMVSEDRKAEGLVLCRSVGENISLANLKKFASGLFISERQEESAAQRMIEMLKIKTPNTEMIVENLSGGNQQKIVLAKWLLGDLKLLILDEPTRGIDVGSKSEIHKLMTEFARQGLAIIMISSELPEVLGMSDRVVVMSEGRVAGELTRSETTQENIMRLATGGH</sequence>
<dbReference type="SMART" id="SM00382">
    <property type="entry name" value="AAA"/>
    <property type="match status" value="2"/>
</dbReference>
<dbReference type="Pfam" id="PF00005">
    <property type="entry name" value="ABC_tran"/>
    <property type="match status" value="2"/>
</dbReference>
<organism evidence="13 14">
    <name type="scientific">Rhizobium etli 8C-3</name>
    <dbReference type="NCBI Taxonomy" id="538025"/>
    <lineage>
        <taxon>Bacteria</taxon>
        <taxon>Pseudomonadati</taxon>
        <taxon>Pseudomonadota</taxon>
        <taxon>Alphaproteobacteria</taxon>
        <taxon>Hyphomicrobiales</taxon>
        <taxon>Rhizobiaceae</taxon>
        <taxon>Rhizobium/Agrobacterium group</taxon>
        <taxon>Rhizobium</taxon>
    </lineage>
</organism>
<dbReference type="Proteomes" id="UP000185109">
    <property type="component" value="Plasmid pRsp8C3c"/>
</dbReference>
<dbReference type="InterPro" id="IPR017871">
    <property type="entry name" value="ABC_transporter-like_CS"/>
</dbReference>
<dbReference type="PROSITE" id="PS00211">
    <property type="entry name" value="ABC_TRANSPORTER_1"/>
    <property type="match status" value="1"/>
</dbReference>
<accession>A0A1L5PHK3</accession>
<dbReference type="PROSITE" id="PS50893">
    <property type="entry name" value="ABC_TRANSPORTER_2"/>
    <property type="match status" value="2"/>
</dbReference>
<dbReference type="GO" id="GO:0015749">
    <property type="term" value="P:monosaccharide transmembrane transport"/>
    <property type="evidence" value="ECO:0007669"/>
    <property type="project" value="UniProtKB-ARBA"/>
</dbReference>
<protein>
    <submittedName>
        <fullName evidence="13">Sugar ABC transporter ATP-binding protein</fullName>
        <ecNumber evidence="13">3.6.3.17</ecNumber>
    </submittedName>
</protein>
<evidence type="ECO:0000256" key="8">
    <source>
        <dbReference type="ARBA" id="ARBA00022741"/>
    </source>
</evidence>
<dbReference type="AlphaFoldDB" id="A0A1L5PHK3"/>
<dbReference type="EC" id="3.6.3.17" evidence="13"/>
<evidence type="ECO:0000256" key="9">
    <source>
        <dbReference type="ARBA" id="ARBA00022840"/>
    </source>
</evidence>
<keyword evidence="11" id="KW-0472">Membrane</keyword>
<dbReference type="GO" id="GO:0005524">
    <property type="term" value="F:ATP binding"/>
    <property type="evidence" value="ECO:0007669"/>
    <property type="project" value="UniProtKB-KW"/>
</dbReference>
<comment type="similarity">
    <text evidence="3">Belongs to the ABC transporter superfamily.</text>
</comment>
<comment type="subcellular location">
    <subcellularLocation>
        <location evidence="2">Cell inner membrane</location>
    </subcellularLocation>
    <subcellularLocation>
        <location evidence="1">Cell membrane</location>
        <topology evidence="1">Peripheral membrane protein</topology>
    </subcellularLocation>
</comment>
<dbReference type="FunFam" id="3.40.50.300:FF:000126">
    <property type="entry name" value="Galactose/methyl galactoside import ATP-binding protein MglA"/>
    <property type="match status" value="1"/>
</dbReference>
<dbReference type="InterPro" id="IPR003593">
    <property type="entry name" value="AAA+_ATPase"/>
</dbReference>
<dbReference type="CDD" id="cd03216">
    <property type="entry name" value="ABC_Carb_Monos_I"/>
    <property type="match status" value="1"/>
</dbReference>
<reference evidence="13 14" key="1">
    <citation type="submission" date="2016-09" db="EMBL/GenBank/DDBJ databases">
        <title>The complete genome sequences of Rhizobium gallicum, symbiovars gallicum and phaseoli, symbionts associated to common bean (Phaseolus vulgaris).</title>
        <authorList>
            <person name="Bustos P."/>
            <person name="Santamaria R.I."/>
            <person name="Perez-Carrascal O.M."/>
            <person name="Juarez S."/>
            <person name="Lozano L."/>
            <person name="Martinez-Flores I."/>
            <person name="Martinez-Romero E."/>
            <person name="Cevallos M."/>
            <person name="Romero D."/>
            <person name="Davila G."/>
            <person name="Gonzalez V."/>
        </authorList>
    </citation>
    <scope>NUCLEOTIDE SEQUENCE [LARGE SCALE GENOMIC DNA]</scope>
    <source>
        <strain evidence="13 14">8C-3</strain>
        <plasmid evidence="14">Plasmid prsp8c3c</plasmid>
    </source>
</reference>
<proteinExistence type="inferred from homology"/>
<evidence type="ECO:0000256" key="2">
    <source>
        <dbReference type="ARBA" id="ARBA00004533"/>
    </source>
</evidence>
<evidence type="ECO:0000256" key="1">
    <source>
        <dbReference type="ARBA" id="ARBA00004202"/>
    </source>
</evidence>
<name>A0A1L5PHK3_RHIET</name>
<dbReference type="PANTHER" id="PTHR43790">
    <property type="entry name" value="CARBOHYDRATE TRANSPORT ATP-BINDING PROTEIN MG119-RELATED"/>
    <property type="match status" value="1"/>
</dbReference>
<dbReference type="PANTHER" id="PTHR43790:SF9">
    <property type="entry name" value="GALACTOFURANOSE TRANSPORTER ATP-BINDING PROTEIN YTFR"/>
    <property type="match status" value="1"/>
</dbReference>
<geneLocation type="plasmid" evidence="14">
    <name>prsp8c3c</name>
</geneLocation>